<dbReference type="EMBL" id="FOVK01000001">
    <property type="protein sequence ID" value="SFN35472.1"/>
    <property type="molecule type" value="Genomic_DNA"/>
</dbReference>
<dbReference type="eggNOG" id="COG1853">
    <property type="taxonomic scope" value="Bacteria"/>
</dbReference>
<dbReference type="EMBL" id="FNDZ01000001">
    <property type="protein sequence ID" value="SDH87052.1"/>
    <property type="molecule type" value="Genomic_DNA"/>
</dbReference>
<dbReference type="Gene3D" id="2.30.110.10">
    <property type="entry name" value="Electron Transport, Fmn-binding Protein, Chain A"/>
    <property type="match status" value="1"/>
</dbReference>
<evidence type="ECO:0000313" key="5">
    <source>
        <dbReference type="Proteomes" id="UP000181899"/>
    </source>
</evidence>
<accession>A0A1I4YBU4</accession>
<dbReference type="OrthoDB" id="9791490at2"/>
<gene>
    <name evidence="4" type="ORF">SAMN04488695_101506</name>
    <name evidence="3" type="ORF">SAMN05421804_10179</name>
</gene>
<dbReference type="InterPro" id="IPR052174">
    <property type="entry name" value="Flavoredoxin"/>
</dbReference>
<dbReference type="GO" id="GO:0010181">
    <property type="term" value="F:FMN binding"/>
    <property type="evidence" value="ECO:0007669"/>
    <property type="project" value="InterPro"/>
</dbReference>
<feature type="domain" description="Flavin reductase like" evidence="2">
    <location>
        <begin position="22"/>
        <end position="168"/>
    </location>
</feature>
<name>A0A1I4YBU4_9CLOT</name>
<evidence type="ECO:0000313" key="6">
    <source>
        <dbReference type="Proteomes" id="UP000183255"/>
    </source>
</evidence>
<comment type="similarity">
    <text evidence="1">Belongs to the flavoredoxin family.</text>
</comment>
<protein>
    <submittedName>
        <fullName evidence="4">NADH-FMN oxidoreductase RutF, flavin reductase (DIM6/NTAB) family</fullName>
    </submittedName>
</protein>
<dbReference type="PANTHER" id="PTHR43567">
    <property type="entry name" value="FLAVOREDOXIN-RELATED-RELATED"/>
    <property type="match status" value="1"/>
</dbReference>
<organism evidence="4 5">
    <name type="scientific">Proteiniclasticum ruminis</name>
    <dbReference type="NCBI Taxonomy" id="398199"/>
    <lineage>
        <taxon>Bacteria</taxon>
        <taxon>Bacillati</taxon>
        <taxon>Bacillota</taxon>
        <taxon>Clostridia</taxon>
        <taxon>Eubacteriales</taxon>
        <taxon>Clostridiaceae</taxon>
        <taxon>Proteiniclasticum</taxon>
    </lineage>
</organism>
<sequence>MAVEFIRYLDKSIKYLHRQGAFLTVKKGDEINVSTISWGNIGFEWGRPVFTILVRSSRHNHTLLQDNTEFTVSIPTTSTMKKALNAVGTVSGRDTDKWSIANITQYKAKTMETPVVKEANIFYECKIIYNHKVDPKLLRGDVDTTSYMDGDYHEIFYGEIVSSYTKDDL</sequence>
<evidence type="ECO:0000256" key="1">
    <source>
        <dbReference type="ARBA" id="ARBA00038054"/>
    </source>
</evidence>
<reference evidence="5 6" key="1">
    <citation type="submission" date="2016-10" db="EMBL/GenBank/DDBJ databases">
        <authorList>
            <person name="de Groot N.N."/>
        </authorList>
    </citation>
    <scope>NUCLEOTIDE SEQUENCE [LARGE SCALE GENOMIC DNA]</scope>
    <source>
        <strain evidence="3 6">CGMCC 1.5058</strain>
        <strain evidence="4 5">ML2</strain>
    </source>
</reference>
<dbReference type="RefSeq" id="WP_031572655.1">
    <property type="nucleotide sequence ID" value="NZ_DAMAXS010000008.1"/>
</dbReference>
<evidence type="ECO:0000313" key="4">
    <source>
        <dbReference type="EMBL" id="SFN35472.1"/>
    </source>
</evidence>
<dbReference type="Pfam" id="PF01613">
    <property type="entry name" value="Flavin_Reduct"/>
    <property type="match status" value="1"/>
</dbReference>
<dbReference type="SUPFAM" id="SSF50475">
    <property type="entry name" value="FMN-binding split barrel"/>
    <property type="match status" value="1"/>
</dbReference>
<dbReference type="STRING" id="398199.SAMN05421804_10179"/>
<proteinExistence type="inferred from homology"/>
<dbReference type="GO" id="GO:0016646">
    <property type="term" value="F:oxidoreductase activity, acting on the CH-NH group of donors, NAD or NADP as acceptor"/>
    <property type="evidence" value="ECO:0007669"/>
    <property type="project" value="UniProtKB-ARBA"/>
</dbReference>
<dbReference type="AlphaFoldDB" id="A0A1I4YBU4"/>
<dbReference type="InterPro" id="IPR012349">
    <property type="entry name" value="Split_barrel_FMN-bd"/>
</dbReference>
<dbReference type="Proteomes" id="UP000183255">
    <property type="component" value="Unassembled WGS sequence"/>
</dbReference>
<evidence type="ECO:0000259" key="2">
    <source>
        <dbReference type="Pfam" id="PF01613"/>
    </source>
</evidence>
<dbReference type="InterPro" id="IPR002563">
    <property type="entry name" value="Flavin_Rdtase-like_dom"/>
</dbReference>
<dbReference type="PANTHER" id="PTHR43567:SF5">
    <property type="entry name" value="HYPOTHETICAL CYTOSOLIC PROTEIN"/>
    <property type="match status" value="1"/>
</dbReference>
<dbReference type="Proteomes" id="UP000181899">
    <property type="component" value="Unassembled WGS sequence"/>
</dbReference>
<keyword evidence="5" id="KW-1185">Reference proteome</keyword>
<evidence type="ECO:0000313" key="3">
    <source>
        <dbReference type="EMBL" id="SDH87052.1"/>
    </source>
</evidence>